<dbReference type="SUPFAM" id="SSF51735">
    <property type="entry name" value="NAD(P)-binding Rossmann-fold domains"/>
    <property type="match status" value="1"/>
</dbReference>
<evidence type="ECO:0000256" key="1">
    <source>
        <dbReference type="ARBA" id="ARBA00006484"/>
    </source>
</evidence>
<organism evidence="4 5">
    <name type="scientific">Paenibacillus physcomitrellae</name>
    <dbReference type="NCBI Taxonomy" id="1619311"/>
    <lineage>
        <taxon>Bacteria</taxon>
        <taxon>Bacillati</taxon>
        <taxon>Bacillota</taxon>
        <taxon>Bacilli</taxon>
        <taxon>Bacillales</taxon>
        <taxon>Paenibacillaceae</taxon>
        <taxon>Paenibacillus</taxon>
    </lineage>
</organism>
<evidence type="ECO:0000256" key="3">
    <source>
        <dbReference type="ARBA" id="ARBA00023002"/>
    </source>
</evidence>
<dbReference type="PANTHER" id="PTHR43544">
    <property type="entry name" value="SHORT-CHAIN DEHYDROGENASE/REDUCTASE"/>
    <property type="match status" value="1"/>
</dbReference>
<dbReference type="InterPro" id="IPR051468">
    <property type="entry name" value="Fungal_SecMetab_SDRs"/>
</dbReference>
<dbReference type="PANTHER" id="PTHR43544:SF7">
    <property type="entry name" value="NADB-LER2"/>
    <property type="match status" value="1"/>
</dbReference>
<comment type="caution">
    <text evidence="4">The sequence shown here is derived from an EMBL/GenBank/DDBJ whole genome shotgun (WGS) entry which is preliminary data.</text>
</comment>
<dbReference type="Pfam" id="PF00106">
    <property type="entry name" value="adh_short"/>
    <property type="match status" value="1"/>
</dbReference>
<accession>A0ABQ1FTZ3</accession>
<dbReference type="InterPro" id="IPR020904">
    <property type="entry name" value="Sc_DH/Rdtase_CS"/>
</dbReference>
<evidence type="ECO:0000256" key="2">
    <source>
        <dbReference type="ARBA" id="ARBA00022857"/>
    </source>
</evidence>
<dbReference type="InterPro" id="IPR002347">
    <property type="entry name" value="SDR_fam"/>
</dbReference>
<proteinExistence type="inferred from homology"/>
<keyword evidence="5" id="KW-1185">Reference proteome</keyword>
<dbReference type="Proteomes" id="UP000609323">
    <property type="component" value="Unassembled WGS sequence"/>
</dbReference>
<dbReference type="RefSeq" id="WP_094092850.1">
    <property type="nucleotide sequence ID" value="NZ_BMHF01000003.1"/>
</dbReference>
<dbReference type="InterPro" id="IPR036291">
    <property type="entry name" value="NAD(P)-bd_dom_sf"/>
</dbReference>
<dbReference type="EMBL" id="BMHF01000003">
    <property type="protein sequence ID" value="GGA29958.1"/>
    <property type="molecule type" value="Genomic_DNA"/>
</dbReference>
<dbReference type="PROSITE" id="PS00061">
    <property type="entry name" value="ADH_SHORT"/>
    <property type="match status" value="1"/>
</dbReference>
<name>A0ABQ1FTZ3_9BACL</name>
<keyword evidence="2" id="KW-0521">NADP</keyword>
<evidence type="ECO:0000313" key="5">
    <source>
        <dbReference type="Proteomes" id="UP000609323"/>
    </source>
</evidence>
<sequence length="232" mass="25446">MYILITGANRGLGFELALEALKRGHNVIAGARNPAEKEGKLQPLLDKYSDQLQVVRLDVQDEDTIAAASAELRRQGISLDAIINNAAILKARDTRIEELDMKDVAESFDVNLFGPMRVVKHMLPLLAESEASVINISSEAGSLTNAYPNDYPYGITKTALNMFTLQLSSLLKDRGVQVLSVHPGWMRTDMGGEQAAMDPADSATGMLDLAERKTAPKSRYHFVKFNGDEMPI</sequence>
<dbReference type="Gene3D" id="3.40.50.720">
    <property type="entry name" value="NAD(P)-binding Rossmann-like Domain"/>
    <property type="match status" value="1"/>
</dbReference>
<reference evidence="5" key="1">
    <citation type="journal article" date="2019" name="Int. J. Syst. Evol. Microbiol.">
        <title>The Global Catalogue of Microorganisms (GCM) 10K type strain sequencing project: providing services to taxonomists for standard genome sequencing and annotation.</title>
        <authorList>
            <consortium name="The Broad Institute Genomics Platform"/>
            <consortium name="The Broad Institute Genome Sequencing Center for Infectious Disease"/>
            <person name="Wu L."/>
            <person name="Ma J."/>
        </authorList>
    </citation>
    <scope>NUCLEOTIDE SEQUENCE [LARGE SCALE GENOMIC DNA]</scope>
    <source>
        <strain evidence="5">CGMCC 1.15044</strain>
    </source>
</reference>
<dbReference type="CDD" id="cd05325">
    <property type="entry name" value="carb_red_sniffer_like_SDR_c"/>
    <property type="match status" value="1"/>
</dbReference>
<protein>
    <submittedName>
        <fullName evidence="4">Short-chain dehydrogenase</fullName>
    </submittedName>
</protein>
<gene>
    <name evidence="4" type="ORF">GCM10010917_13810</name>
</gene>
<comment type="similarity">
    <text evidence="1">Belongs to the short-chain dehydrogenases/reductases (SDR) family.</text>
</comment>
<evidence type="ECO:0000313" key="4">
    <source>
        <dbReference type="EMBL" id="GGA29958.1"/>
    </source>
</evidence>
<keyword evidence="3" id="KW-0560">Oxidoreductase</keyword>
<dbReference type="PRINTS" id="PR00081">
    <property type="entry name" value="GDHRDH"/>
</dbReference>